<keyword evidence="1 4" id="KW-0732">Signal</keyword>
<dbReference type="GO" id="GO:0005793">
    <property type="term" value="C:endoplasmic reticulum-Golgi intermediate compartment"/>
    <property type="evidence" value="ECO:0007669"/>
    <property type="project" value="TreeGrafter"/>
</dbReference>
<dbReference type="PROSITE" id="PS50222">
    <property type="entry name" value="EF_HAND_2"/>
    <property type="match status" value="2"/>
</dbReference>
<evidence type="ECO:0000259" key="5">
    <source>
        <dbReference type="PROSITE" id="PS50222"/>
    </source>
</evidence>
<dbReference type="PROSITE" id="PS00018">
    <property type="entry name" value="EF_HAND_1"/>
    <property type="match status" value="2"/>
</dbReference>
<dbReference type="GO" id="GO:0005509">
    <property type="term" value="F:calcium ion binding"/>
    <property type="evidence" value="ECO:0007669"/>
    <property type="project" value="InterPro"/>
</dbReference>
<proteinExistence type="predicted"/>
<reference evidence="6 7" key="1">
    <citation type="submission" date="2020-11" db="EMBL/GenBank/DDBJ databases">
        <title>Kefir isolates.</title>
        <authorList>
            <person name="Marcisauskas S."/>
            <person name="Kim Y."/>
            <person name="Blasche S."/>
        </authorList>
    </citation>
    <scope>NUCLEOTIDE SEQUENCE [LARGE SCALE GENOMIC DNA]</scope>
    <source>
        <strain evidence="6 7">KR</strain>
    </source>
</reference>
<evidence type="ECO:0000256" key="2">
    <source>
        <dbReference type="ARBA" id="ARBA00022837"/>
    </source>
</evidence>
<dbReference type="PANTHER" id="PTHR19237">
    <property type="entry name" value="NUCLEOBINDIN"/>
    <property type="match status" value="1"/>
</dbReference>
<feature type="chain" id="PRO_5040133127" description="EF-hand domain-containing protein" evidence="4">
    <location>
        <begin position="27"/>
        <end position="376"/>
    </location>
</feature>
<dbReference type="InterPro" id="IPR018247">
    <property type="entry name" value="EF_Hand_1_Ca_BS"/>
</dbReference>
<feature type="region of interest" description="Disordered" evidence="3">
    <location>
        <begin position="247"/>
        <end position="349"/>
    </location>
</feature>
<dbReference type="GO" id="GO:0070062">
    <property type="term" value="C:extracellular exosome"/>
    <property type="evidence" value="ECO:0007669"/>
    <property type="project" value="TreeGrafter"/>
</dbReference>
<feature type="domain" description="EF-hand" evidence="5">
    <location>
        <begin position="101"/>
        <end position="136"/>
    </location>
</feature>
<evidence type="ECO:0000313" key="6">
    <source>
        <dbReference type="EMBL" id="KAG0667534.1"/>
    </source>
</evidence>
<sequence>MSRPRSSAWSIALVACAASLVRLATAHGDHAEIDSNPSATYSELHMAQEHHMDSFDIQAFFHLHDLNRDGVLDRNEIESIYGVHHEKKRKGTKNLEVHTQQANAIVDAVLEKLDQNGDGLLTMREFVDGGVGGLPNFKGVEHLGHHYDAEGEYFLHHEEQYHNTPETQTEDSYVHPEDIEHFMSHETIEHEEEAREREFTGEDPDIAPEDLGSVTPEQLQQHIFNELNGIADEVETREEAQFVREAVRDEDQHNPHAEMVSPPPAAKKEMPRPVFNPNGGGGGGRRSAASNIVDDGSPETAPTPQERARRERAQFARQQAAKFSQDAREARQRGEWGTGQADFARPKDAADRLRRNIPYKYKVRTPPSPRSALVAH</sequence>
<evidence type="ECO:0000256" key="1">
    <source>
        <dbReference type="ARBA" id="ARBA00022729"/>
    </source>
</evidence>
<feature type="compositionally biased region" description="Basic and acidic residues" evidence="3">
    <location>
        <begin position="247"/>
        <end position="256"/>
    </location>
</feature>
<dbReference type="InterPro" id="IPR040250">
    <property type="entry name" value="Nucleobindin"/>
</dbReference>
<feature type="signal peptide" evidence="4">
    <location>
        <begin position="1"/>
        <end position="26"/>
    </location>
</feature>
<dbReference type="SUPFAM" id="SSF47473">
    <property type="entry name" value="EF-hand"/>
    <property type="match status" value="1"/>
</dbReference>
<accession>A0A9P6WA54</accession>
<dbReference type="EMBL" id="PUHQ01000001">
    <property type="protein sequence ID" value="KAG0667534.1"/>
    <property type="molecule type" value="Genomic_DNA"/>
</dbReference>
<keyword evidence="2" id="KW-0106">Calcium</keyword>
<dbReference type="Pfam" id="PF13499">
    <property type="entry name" value="EF-hand_7"/>
    <property type="match status" value="1"/>
</dbReference>
<dbReference type="InterPro" id="IPR011992">
    <property type="entry name" value="EF-hand-dom_pair"/>
</dbReference>
<dbReference type="OrthoDB" id="289247at2759"/>
<name>A0A9P6WA54_RHOMI</name>
<dbReference type="AlphaFoldDB" id="A0A9P6WA54"/>
<dbReference type="PROSITE" id="PS51257">
    <property type="entry name" value="PROKAR_LIPOPROTEIN"/>
    <property type="match status" value="1"/>
</dbReference>
<feature type="domain" description="EF-hand" evidence="5">
    <location>
        <begin position="52"/>
        <end position="87"/>
    </location>
</feature>
<evidence type="ECO:0000313" key="7">
    <source>
        <dbReference type="Proteomes" id="UP000777482"/>
    </source>
</evidence>
<dbReference type="Proteomes" id="UP000777482">
    <property type="component" value="Unassembled WGS sequence"/>
</dbReference>
<evidence type="ECO:0000256" key="4">
    <source>
        <dbReference type="SAM" id="SignalP"/>
    </source>
</evidence>
<comment type="caution">
    <text evidence="6">The sequence shown here is derived from an EMBL/GenBank/DDBJ whole genome shotgun (WGS) entry which is preliminary data.</text>
</comment>
<feature type="compositionally biased region" description="Basic and acidic residues" evidence="3">
    <location>
        <begin position="325"/>
        <end position="334"/>
    </location>
</feature>
<dbReference type="InterPro" id="IPR002048">
    <property type="entry name" value="EF_hand_dom"/>
</dbReference>
<gene>
    <name evidence="6" type="ORF">C6P46_000068</name>
</gene>
<keyword evidence="7" id="KW-1185">Reference proteome</keyword>
<organism evidence="6 7">
    <name type="scientific">Rhodotorula mucilaginosa</name>
    <name type="common">Yeast</name>
    <name type="synonym">Rhodotorula rubra</name>
    <dbReference type="NCBI Taxonomy" id="5537"/>
    <lineage>
        <taxon>Eukaryota</taxon>
        <taxon>Fungi</taxon>
        <taxon>Dikarya</taxon>
        <taxon>Basidiomycota</taxon>
        <taxon>Pucciniomycotina</taxon>
        <taxon>Microbotryomycetes</taxon>
        <taxon>Sporidiobolales</taxon>
        <taxon>Sporidiobolaceae</taxon>
        <taxon>Rhodotorula</taxon>
    </lineage>
</organism>
<evidence type="ECO:0000256" key="3">
    <source>
        <dbReference type="SAM" id="MobiDB-lite"/>
    </source>
</evidence>
<dbReference type="PANTHER" id="PTHR19237:SF20">
    <property type="entry name" value="NUCLEOBINDIN 1"/>
    <property type="match status" value="1"/>
</dbReference>
<dbReference type="Gene3D" id="1.10.238.10">
    <property type="entry name" value="EF-hand"/>
    <property type="match status" value="1"/>
</dbReference>
<protein>
    <recommendedName>
        <fullName evidence="5">EF-hand domain-containing protein</fullName>
    </recommendedName>
</protein>